<dbReference type="Gene3D" id="1.10.630.10">
    <property type="entry name" value="Cytochrome P450"/>
    <property type="match status" value="1"/>
</dbReference>
<gene>
    <name evidence="10" type="ORF">BDV25DRAFT_127358</name>
</gene>
<dbReference type="PANTHER" id="PTHR24287">
    <property type="entry name" value="P450, PUTATIVE (EUROFUNG)-RELATED"/>
    <property type="match status" value="1"/>
</dbReference>
<dbReference type="Pfam" id="PF00067">
    <property type="entry name" value="p450"/>
    <property type="match status" value="1"/>
</dbReference>
<dbReference type="PRINTS" id="PR01239">
    <property type="entry name" value="EP450IICYP52"/>
</dbReference>
<keyword evidence="6 8" id="KW-0408">Iron</keyword>
<evidence type="ECO:0000256" key="3">
    <source>
        <dbReference type="ARBA" id="ARBA00022617"/>
    </source>
</evidence>
<evidence type="ECO:0000313" key="10">
    <source>
        <dbReference type="EMBL" id="KAE8153286.1"/>
    </source>
</evidence>
<dbReference type="InterPro" id="IPR002974">
    <property type="entry name" value="Cyt_P450_E_CYP52_ascomycetes"/>
</dbReference>
<dbReference type="GO" id="GO:0016712">
    <property type="term" value="F:oxidoreductase activity, acting on paired donors, with incorporation or reduction of molecular oxygen, reduced flavin or flavoprotein as one donor, and incorporation of one atom of oxygen"/>
    <property type="evidence" value="ECO:0007669"/>
    <property type="project" value="InterPro"/>
</dbReference>
<comment type="cofactor">
    <cofactor evidence="1 8">
        <name>heme</name>
        <dbReference type="ChEBI" id="CHEBI:30413"/>
    </cofactor>
</comment>
<evidence type="ECO:0000256" key="2">
    <source>
        <dbReference type="ARBA" id="ARBA00010617"/>
    </source>
</evidence>
<protein>
    <submittedName>
        <fullName evidence="10">Cytochrome P450</fullName>
    </submittedName>
</protein>
<comment type="similarity">
    <text evidence="2 9">Belongs to the cytochrome P450 family.</text>
</comment>
<dbReference type="GO" id="GO:0005506">
    <property type="term" value="F:iron ion binding"/>
    <property type="evidence" value="ECO:0007669"/>
    <property type="project" value="InterPro"/>
</dbReference>
<keyword evidence="5 9" id="KW-0560">Oxidoreductase</keyword>
<organism evidence="10 11">
    <name type="scientific">Aspergillus avenaceus</name>
    <dbReference type="NCBI Taxonomy" id="36643"/>
    <lineage>
        <taxon>Eukaryota</taxon>
        <taxon>Fungi</taxon>
        <taxon>Dikarya</taxon>
        <taxon>Ascomycota</taxon>
        <taxon>Pezizomycotina</taxon>
        <taxon>Eurotiomycetes</taxon>
        <taxon>Eurotiomycetidae</taxon>
        <taxon>Eurotiales</taxon>
        <taxon>Aspergillaceae</taxon>
        <taxon>Aspergillus</taxon>
        <taxon>Aspergillus subgen. Circumdati</taxon>
    </lineage>
</organism>
<dbReference type="SUPFAM" id="SSF48264">
    <property type="entry name" value="Cytochrome P450"/>
    <property type="match status" value="1"/>
</dbReference>
<dbReference type="Proteomes" id="UP000325780">
    <property type="component" value="Unassembled WGS sequence"/>
</dbReference>
<dbReference type="EMBL" id="ML742041">
    <property type="protein sequence ID" value="KAE8153286.1"/>
    <property type="molecule type" value="Genomic_DNA"/>
</dbReference>
<dbReference type="InterPro" id="IPR017972">
    <property type="entry name" value="Cyt_P450_CS"/>
</dbReference>
<evidence type="ECO:0000256" key="5">
    <source>
        <dbReference type="ARBA" id="ARBA00023002"/>
    </source>
</evidence>
<dbReference type="PANTHER" id="PTHR24287:SF1">
    <property type="entry name" value="P450, PUTATIVE (EUROFUNG)-RELATED"/>
    <property type="match status" value="1"/>
</dbReference>
<dbReference type="PRINTS" id="PR00385">
    <property type="entry name" value="P450"/>
</dbReference>
<keyword evidence="4 8" id="KW-0479">Metal-binding</keyword>
<feature type="binding site" description="axial binding residue" evidence="8">
    <location>
        <position position="465"/>
    </location>
    <ligand>
        <name>heme</name>
        <dbReference type="ChEBI" id="CHEBI:30413"/>
    </ligand>
    <ligandPart>
        <name>Fe</name>
        <dbReference type="ChEBI" id="CHEBI:18248"/>
    </ligandPart>
</feature>
<evidence type="ECO:0000256" key="4">
    <source>
        <dbReference type="ARBA" id="ARBA00022723"/>
    </source>
</evidence>
<keyword evidence="3 8" id="KW-0349">Heme</keyword>
<dbReference type="InterPro" id="IPR036396">
    <property type="entry name" value="Cyt_P450_sf"/>
</dbReference>
<name>A0A5N6U3W4_ASPAV</name>
<keyword evidence="11" id="KW-1185">Reference proteome</keyword>
<dbReference type="InterPro" id="IPR001128">
    <property type="entry name" value="Cyt_P450"/>
</dbReference>
<evidence type="ECO:0000256" key="7">
    <source>
        <dbReference type="ARBA" id="ARBA00023033"/>
    </source>
</evidence>
<evidence type="ECO:0000256" key="6">
    <source>
        <dbReference type="ARBA" id="ARBA00023004"/>
    </source>
</evidence>
<evidence type="ECO:0000256" key="1">
    <source>
        <dbReference type="ARBA" id="ARBA00001971"/>
    </source>
</evidence>
<dbReference type="InterPro" id="IPR047146">
    <property type="entry name" value="Cyt_P450_E_CYP52_fungi"/>
</dbReference>
<dbReference type="PRINTS" id="PR00464">
    <property type="entry name" value="EP450II"/>
</dbReference>
<evidence type="ECO:0000256" key="9">
    <source>
        <dbReference type="RuleBase" id="RU000461"/>
    </source>
</evidence>
<accession>A0A5N6U3W4</accession>
<dbReference type="InterPro" id="IPR002402">
    <property type="entry name" value="Cyt_P450_E_grp-II"/>
</dbReference>
<dbReference type="AlphaFoldDB" id="A0A5N6U3W4"/>
<sequence length="525" mass="60122">MLWSAISISLAIAFSVISALRLYKAISKIYRSRKLSKEWNCQPVKSYPSGVFGIKVLRYVIDARRKGQIGQCLHEAHSHYGNTMKFNILGHEVMSTSEPENIQAVLASQFSSFGLSRWRYPQYQPLLGKGIFTSDGMAWEHSRKWLRLQFTKTQVPSFEWFDSHFHHFMEALPPDDHSFDIQQLYIRLALDAATGYLFGESANSLVKPYSNQKGIAEASASGDLGFAEAFDYAQGILFRRSCALSYYWVINPKTFQNANHVVHKFINYYVNKAIEYRRDSNTKSGHEEMDERDYCFLRALAMETDDRDVLRDQMVNVLLASRDDVASALSSTFYLLARDSVAWQRLRDEVTYTVEKHGSKPSLKEIQSLPYLRGVLYEALRLFTPVPINARVARHDTTLPMGGGPDGRSLVFIPKGQTVLYSVWCLHRRPDIWGADSESFRPERWAERKQTAWEFLPFNGGPRACLGQQFAITLISHQVFRLVQHIETLESAYVGPNMGLHPSMRQTLTMCHENGVHVRVHRARS</sequence>
<keyword evidence="7 9" id="KW-0503">Monooxygenase</keyword>
<dbReference type="PROSITE" id="PS00086">
    <property type="entry name" value="CYTOCHROME_P450"/>
    <property type="match status" value="1"/>
</dbReference>
<dbReference type="GO" id="GO:0020037">
    <property type="term" value="F:heme binding"/>
    <property type="evidence" value="ECO:0007669"/>
    <property type="project" value="InterPro"/>
</dbReference>
<dbReference type="CDD" id="cd11063">
    <property type="entry name" value="CYP52"/>
    <property type="match status" value="1"/>
</dbReference>
<proteinExistence type="inferred from homology"/>
<evidence type="ECO:0000256" key="8">
    <source>
        <dbReference type="PIRSR" id="PIRSR602402-1"/>
    </source>
</evidence>
<dbReference type="OrthoDB" id="1470350at2759"/>
<evidence type="ECO:0000313" key="11">
    <source>
        <dbReference type="Proteomes" id="UP000325780"/>
    </source>
</evidence>
<reference evidence="10 11" key="1">
    <citation type="submission" date="2019-04" db="EMBL/GenBank/DDBJ databases">
        <title>Friends and foes A comparative genomics study of 23 Aspergillus species from section Flavi.</title>
        <authorList>
            <consortium name="DOE Joint Genome Institute"/>
            <person name="Kjaerbolling I."/>
            <person name="Vesth T."/>
            <person name="Frisvad J.C."/>
            <person name="Nybo J.L."/>
            <person name="Theobald S."/>
            <person name="Kildgaard S."/>
            <person name="Isbrandt T."/>
            <person name="Kuo A."/>
            <person name="Sato A."/>
            <person name="Lyhne E.K."/>
            <person name="Kogle M.E."/>
            <person name="Wiebenga A."/>
            <person name="Kun R.S."/>
            <person name="Lubbers R.J."/>
            <person name="Makela M.R."/>
            <person name="Barry K."/>
            <person name="Chovatia M."/>
            <person name="Clum A."/>
            <person name="Daum C."/>
            <person name="Haridas S."/>
            <person name="He G."/>
            <person name="LaButti K."/>
            <person name="Lipzen A."/>
            <person name="Mondo S."/>
            <person name="Riley R."/>
            <person name="Salamov A."/>
            <person name="Simmons B.A."/>
            <person name="Magnuson J.K."/>
            <person name="Henrissat B."/>
            <person name="Mortensen U.H."/>
            <person name="Larsen T.O."/>
            <person name="Devries R.P."/>
            <person name="Grigoriev I.V."/>
            <person name="Machida M."/>
            <person name="Baker S.E."/>
            <person name="Andersen M.R."/>
        </authorList>
    </citation>
    <scope>NUCLEOTIDE SEQUENCE [LARGE SCALE GENOMIC DNA]</scope>
    <source>
        <strain evidence="10 11">IBT 18842</strain>
    </source>
</reference>